<feature type="compositionally biased region" description="Basic and acidic residues" evidence="1">
    <location>
        <begin position="145"/>
        <end position="165"/>
    </location>
</feature>
<protein>
    <submittedName>
        <fullName evidence="3">Uncharacterized protein LOC121397561 isoform X3</fullName>
    </submittedName>
</protein>
<feature type="compositionally biased region" description="Polar residues" evidence="1">
    <location>
        <begin position="25"/>
        <end position="39"/>
    </location>
</feature>
<sequence length="240" mass="26720">MPIEGEGAGNRSRAPTKENGGWRQNPPQTNLGPGTQDLSQGGEGTPGPGEQVVTRIFKPQDTGASHSGLGSMTNGKMMTLAILSRNTITRMIVSFFPASSHGHRQRRPVKGMWQEDIGYGNNRVPSFYFRNREEEESWIQWRKEREQKGEEEAGPSRRQEGRERASSSTEGQSSQNGDRTKVPTRKTTMGKEQEDTKRRCSRVSSNRSPLWGQEGIFHQAANWPKKHLSFLPSSGAPLSV</sequence>
<dbReference type="Proteomes" id="UP000186698">
    <property type="component" value="Chromosome 8S"/>
</dbReference>
<name>A0A8J1LME1_XENLA</name>
<feature type="region of interest" description="Disordered" evidence="1">
    <location>
        <begin position="1"/>
        <end position="51"/>
    </location>
</feature>
<gene>
    <name evidence="3" type="primary">LOC121397561</name>
</gene>
<proteinExistence type="predicted"/>
<accession>A0A8J1LME1</accession>
<dbReference type="AlphaFoldDB" id="A0A8J1LME1"/>
<evidence type="ECO:0000313" key="2">
    <source>
        <dbReference type="Proteomes" id="UP000186698"/>
    </source>
</evidence>
<feature type="region of interest" description="Disordered" evidence="1">
    <location>
        <begin position="145"/>
        <end position="213"/>
    </location>
</feature>
<evidence type="ECO:0000313" key="3">
    <source>
        <dbReference type="RefSeq" id="XP_041430376.1"/>
    </source>
</evidence>
<dbReference type="GeneID" id="121397561"/>
<keyword evidence="2" id="KW-1185">Reference proteome</keyword>
<evidence type="ECO:0000256" key="1">
    <source>
        <dbReference type="SAM" id="MobiDB-lite"/>
    </source>
</evidence>
<reference evidence="3" key="1">
    <citation type="submission" date="2025-08" db="UniProtKB">
        <authorList>
            <consortium name="RefSeq"/>
        </authorList>
    </citation>
    <scope>IDENTIFICATION</scope>
    <source>
        <strain evidence="3">J_2021</strain>
        <tissue evidence="3">Erythrocytes</tissue>
    </source>
</reference>
<feature type="compositionally biased region" description="Basic and acidic residues" evidence="1">
    <location>
        <begin position="189"/>
        <end position="198"/>
    </location>
</feature>
<feature type="compositionally biased region" description="Polar residues" evidence="1">
    <location>
        <begin position="166"/>
        <end position="177"/>
    </location>
</feature>
<organism evidence="2 3">
    <name type="scientific">Xenopus laevis</name>
    <name type="common">African clawed frog</name>
    <dbReference type="NCBI Taxonomy" id="8355"/>
    <lineage>
        <taxon>Eukaryota</taxon>
        <taxon>Metazoa</taxon>
        <taxon>Chordata</taxon>
        <taxon>Craniata</taxon>
        <taxon>Vertebrata</taxon>
        <taxon>Euteleostomi</taxon>
        <taxon>Amphibia</taxon>
        <taxon>Batrachia</taxon>
        <taxon>Anura</taxon>
        <taxon>Pipoidea</taxon>
        <taxon>Pipidae</taxon>
        <taxon>Xenopodinae</taxon>
        <taxon>Xenopus</taxon>
        <taxon>Xenopus</taxon>
    </lineage>
</organism>
<dbReference type="RefSeq" id="XP_041430376.1">
    <property type="nucleotide sequence ID" value="XM_041574442.1"/>
</dbReference>